<evidence type="ECO:0008006" key="5">
    <source>
        <dbReference type="Google" id="ProtNLM"/>
    </source>
</evidence>
<name>A0AAE0GU87_9CHLO</name>
<organism evidence="3 4">
    <name type="scientific">Cymbomonas tetramitiformis</name>
    <dbReference type="NCBI Taxonomy" id="36881"/>
    <lineage>
        <taxon>Eukaryota</taxon>
        <taxon>Viridiplantae</taxon>
        <taxon>Chlorophyta</taxon>
        <taxon>Pyramimonadophyceae</taxon>
        <taxon>Pyramimonadales</taxon>
        <taxon>Pyramimonadaceae</taxon>
        <taxon>Cymbomonas</taxon>
    </lineage>
</organism>
<dbReference type="EMBL" id="LGRX02002389">
    <property type="protein sequence ID" value="KAK3284262.1"/>
    <property type="molecule type" value="Genomic_DNA"/>
</dbReference>
<dbReference type="InterPro" id="IPR036322">
    <property type="entry name" value="WD40_repeat_dom_sf"/>
</dbReference>
<proteinExistence type="predicted"/>
<dbReference type="Proteomes" id="UP001190700">
    <property type="component" value="Unassembled WGS sequence"/>
</dbReference>
<dbReference type="Gene3D" id="2.130.10.10">
    <property type="entry name" value="YVTN repeat-like/Quinoprotein amine dehydrogenase"/>
    <property type="match status" value="2"/>
</dbReference>
<feature type="region of interest" description="Disordered" evidence="2">
    <location>
        <begin position="440"/>
        <end position="460"/>
    </location>
</feature>
<feature type="compositionally biased region" description="Basic and acidic residues" evidence="2">
    <location>
        <begin position="400"/>
        <end position="413"/>
    </location>
</feature>
<feature type="region of interest" description="Disordered" evidence="2">
    <location>
        <begin position="393"/>
        <end position="413"/>
    </location>
</feature>
<sequence length="496" mass="52547">MIQGGAAAGNSREWSLGDEHGRVMCGHDPGYLGGVTAVSSHGGELISGAWDSQLKVWDPLSGAVRRSIHVGNWIYGLSHCDHDPSLAVVACTGGMFPVPGDLLNVWNLTNGVKACSLIGHRRGVHNLRVRGEWGISGSRDSVHVWHLPRALAGVHRPHQIPLTSVVEEPEETNAQIATSCLSLDNLDGDLGCVEISVQGGTDGWMALCPQAEAKAVVYDVPTGKRLYRIPLPNISQASTRGALAMEAAGGRREGPSRSIDVDGRHGMEAGNLGSPRSGGSAELLLFAGAFGVVVSDPRDKPTRPAARIPTPHDGHPTTAMRSAREGAGASVDLATGGANGTVCVWDVRVWKQHSSLPRVTSAASPVTCVDMDAAHVMFGNRAAEVCVWACSRAPTSGEDSSERRADGLDQEKRADDVHVEHGELDPCDAASDAVEPLELARRENSSGAESSQVVGSEHGAEVLQQTVKQIEREMAILQLKSKEQRRKVPSPAIYLV</sequence>
<evidence type="ECO:0000256" key="2">
    <source>
        <dbReference type="SAM" id="MobiDB-lite"/>
    </source>
</evidence>
<feature type="coiled-coil region" evidence="1">
    <location>
        <begin position="460"/>
        <end position="487"/>
    </location>
</feature>
<dbReference type="InterPro" id="IPR001680">
    <property type="entry name" value="WD40_rpt"/>
</dbReference>
<evidence type="ECO:0000313" key="3">
    <source>
        <dbReference type="EMBL" id="KAK3284262.1"/>
    </source>
</evidence>
<dbReference type="InterPro" id="IPR015943">
    <property type="entry name" value="WD40/YVTN_repeat-like_dom_sf"/>
</dbReference>
<dbReference type="SUPFAM" id="SSF50978">
    <property type="entry name" value="WD40 repeat-like"/>
    <property type="match status" value="1"/>
</dbReference>
<feature type="region of interest" description="Disordered" evidence="2">
    <location>
        <begin position="297"/>
        <end position="320"/>
    </location>
</feature>
<comment type="caution">
    <text evidence="3">The sequence shown here is derived from an EMBL/GenBank/DDBJ whole genome shotgun (WGS) entry which is preliminary data.</text>
</comment>
<protein>
    <recommendedName>
        <fullName evidence="5">Guanine nucleotide-binding protein subunit beta-like protein</fullName>
    </recommendedName>
</protein>
<feature type="compositionally biased region" description="Polar residues" evidence="2">
    <location>
        <begin position="445"/>
        <end position="454"/>
    </location>
</feature>
<gene>
    <name evidence="3" type="ORF">CYMTET_8080</name>
</gene>
<evidence type="ECO:0000313" key="4">
    <source>
        <dbReference type="Proteomes" id="UP001190700"/>
    </source>
</evidence>
<accession>A0AAE0GU87</accession>
<dbReference type="PANTHER" id="PTHR19855">
    <property type="entry name" value="WD40 REPEAT PROTEIN 12, 37"/>
    <property type="match status" value="1"/>
</dbReference>
<evidence type="ECO:0000256" key="1">
    <source>
        <dbReference type="SAM" id="Coils"/>
    </source>
</evidence>
<keyword evidence="4" id="KW-1185">Reference proteome</keyword>
<dbReference type="SMART" id="SM00320">
    <property type="entry name" value="WD40"/>
    <property type="match status" value="4"/>
</dbReference>
<reference evidence="3 4" key="1">
    <citation type="journal article" date="2015" name="Genome Biol. Evol.">
        <title>Comparative Genomics of a Bacterivorous Green Alga Reveals Evolutionary Causalities and Consequences of Phago-Mixotrophic Mode of Nutrition.</title>
        <authorList>
            <person name="Burns J.A."/>
            <person name="Paasch A."/>
            <person name="Narechania A."/>
            <person name="Kim E."/>
        </authorList>
    </citation>
    <scope>NUCLEOTIDE SEQUENCE [LARGE SCALE GENOMIC DNA]</scope>
    <source>
        <strain evidence="3 4">PLY_AMNH</strain>
    </source>
</reference>
<dbReference type="GO" id="GO:0005634">
    <property type="term" value="C:nucleus"/>
    <property type="evidence" value="ECO:0007669"/>
    <property type="project" value="TreeGrafter"/>
</dbReference>
<dbReference type="PANTHER" id="PTHR19855:SF11">
    <property type="entry name" value="RIBOSOME BIOGENESIS PROTEIN WDR12"/>
    <property type="match status" value="1"/>
</dbReference>
<dbReference type="AlphaFoldDB" id="A0AAE0GU87"/>
<keyword evidence="1" id="KW-0175">Coiled coil</keyword>